<evidence type="ECO:0000313" key="6">
    <source>
        <dbReference type="Proteomes" id="UP000708576"/>
    </source>
</evidence>
<evidence type="ECO:0000259" key="4">
    <source>
        <dbReference type="SMART" id="SM00560"/>
    </source>
</evidence>
<dbReference type="Gene3D" id="2.60.120.200">
    <property type="match status" value="1"/>
</dbReference>
<keyword evidence="2" id="KW-1015">Disulfide bond</keyword>
<keyword evidence="6" id="KW-1185">Reference proteome</keyword>
<dbReference type="Proteomes" id="UP000708576">
    <property type="component" value="Unassembled WGS sequence"/>
</dbReference>
<dbReference type="Gene3D" id="2.60.40.2340">
    <property type="match status" value="1"/>
</dbReference>
<dbReference type="Pfam" id="PF12733">
    <property type="entry name" value="Cadherin-like"/>
    <property type="match status" value="10"/>
</dbReference>
<keyword evidence="1 3" id="KW-0732">Signal</keyword>
<gene>
    <name evidence="5" type="ORF">KEM10_15090</name>
</gene>
<dbReference type="Pfam" id="PF13385">
    <property type="entry name" value="Laminin_G_3"/>
    <property type="match status" value="1"/>
</dbReference>
<feature type="non-terminal residue" evidence="5">
    <location>
        <position position="1826"/>
    </location>
</feature>
<feature type="signal peptide" evidence="3">
    <location>
        <begin position="1"/>
        <end position="25"/>
    </location>
</feature>
<evidence type="ECO:0000256" key="2">
    <source>
        <dbReference type="ARBA" id="ARBA00023157"/>
    </source>
</evidence>
<organism evidence="5 6">
    <name type="scientific">Carboxylicivirga linearis</name>
    <dbReference type="NCBI Taxonomy" id="1628157"/>
    <lineage>
        <taxon>Bacteria</taxon>
        <taxon>Pseudomonadati</taxon>
        <taxon>Bacteroidota</taxon>
        <taxon>Bacteroidia</taxon>
        <taxon>Marinilabiliales</taxon>
        <taxon>Marinilabiliaceae</taxon>
        <taxon>Carboxylicivirga</taxon>
    </lineage>
</organism>
<comment type="caution">
    <text evidence="5">The sequence shown here is derived from an EMBL/GenBank/DDBJ whole genome shotgun (WGS) entry which is preliminary data.</text>
</comment>
<dbReference type="RefSeq" id="WP_212216863.1">
    <property type="nucleotide sequence ID" value="NZ_JAGUCO010000013.1"/>
</dbReference>
<dbReference type="SMART" id="SM00560">
    <property type="entry name" value="LamGL"/>
    <property type="match status" value="1"/>
</dbReference>
<dbReference type="InterPro" id="IPR025883">
    <property type="entry name" value="Cadherin-like_domain"/>
</dbReference>
<feature type="chain" id="PRO_5047094394" evidence="3">
    <location>
        <begin position="26"/>
        <end position="1826"/>
    </location>
</feature>
<protein>
    <submittedName>
        <fullName evidence="5">Cadherin-like beta sandwich domain-containing protein</fullName>
    </submittedName>
</protein>
<evidence type="ECO:0000256" key="3">
    <source>
        <dbReference type="SAM" id="SignalP"/>
    </source>
</evidence>
<evidence type="ECO:0000313" key="5">
    <source>
        <dbReference type="EMBL" id="MBS2099619.1"/>
    </source>
</evidence>
<dbReference type="InterPro" id="IPR013320">
    <property type="entry name" value="ConA-like_dom_sf"/>
</dbReference>
<reference evidence="5 6" key="1">
    <citation type="journal article" date="2015" name="Int. J. Syst. Evol. Microbiol.">
        <title>Carboxylicivirga linearis sp. nov., isolated from a sea cucumber culture pond.</title>
        <authorList>
            <person name="Wang F.Q."/>
            <person name="Zhou Y.X."/>
            <person name="Lin X.Z."/>
            <person name="Chen G.J."/>
            <person name="Du Z.J."/>
        </authorList>
    </citation>
    <scope>NUCLEOTIDE SEQUENCE [LARGE SCALE GENOMIC DNA]</scope>
    <source>
        <strain evidence="5 6">FB218</strain>
    </source>
</reference>
<dbReference type="Gene3D" id="2.60.120.260">
    <property type="entry name" value="Galactose-binding domain-like"/>
    <property type="match status" value="2"/>
</dbReference>
<dbReference type="EMBL" id="JAGUCO010000013">
    <property type="protein sequence ID" value="MBS2099619.1"/>
    <property type="molecule type" value="Genomic_DNA"/>
</dbReference>
<sequence length="1826" mass="190212">MKRSLFSFLTILMTLSLMVPNLICAQSGYALQLPGGNGSTSNVDISGLNITTLPYTIEMWIKPDGTQIDNTGIIYHRGTGNTGIQYSSSWQGSGKLRFMTNIGGDYGVVSDNVTTDTWHHIAVTLTSTSRTIYLDGVEYKQDGSYSTYDFSTGNMYLGWDSGAENRAFKGLIDEVRIWNTERTAQELEDNKSLVLNGNETGLVAYYNFDDMSGSGATDLTSNANTGTINGGSYYNVMLTKSVSSFIFSYQNLTQTFSINGIDLISDITLTPPTGVSLDKTSITAAEANAGPVTITATATTQSGINGDIVISTPDYADQTISCKSGIAEGVYYHIGHIASSLYVGNNGSDNPAVMTIDQADASQVFRFDAIGANETYSILDGDGNYLRGSGWTTSYTTALDGNNTTWGLSGDYFTAGRIRVLSSAYIATDNNTSGNRLWCDKASNHGNGEYALSEAQAVVIHYIDGDANELKLPNVHLDGLITGQTYTATTDDKADFTVGEVTYTYGGTSTENVTVTDGNANIYLTYDIKPVSSDATLSAIALDYGTLAPAFDPEITSYIVSIPDGVTSINVTPTVNESNATITNGGGAIDVSTSEVSETITITAENGVTTKEYTIIFTSCYEPFFTDRENLVPDPLFFDIGNYGGWGHKSVTTDPTEVYCGSSSCKFTATTHSWPDGAALDFTPAWKGNTTYRVRFVYKTTDGSLGIITNSGVSPFGMELIDTNNEWVQVDTFFTTFASPAASFITINNLDQGATGYNAFIDNYELYEVNNNPNLSDLTVNTGSLTPAFATETTEYELIVPEGTASVNLSAVLSDASASVVGDGSITLVNGEATANITVTAESGREMTYTVSISSVSKDASLSAISFDNATYLVPVFDSETYEYKAIAPNGTTSVTITPTTTSSAATSTGEVTLDLQSGSASTTITVTAEDTDFTNDYIINVVVDDHSCLVPLFNDGRTNLIPDPYMSTIDDYTGWGNRALNYNQDFVYCGAVSGYVWGSNGGSLNVDLTGLLKASTSYMVKAMIYVENEGQFQIGVDNVTSSPIETRTTTTNQWEEISFVFTTADTYGDNGLMYFNNYGIGGNVGYIDNWEMYEVSSDATLSAINIDGSLIDEFASGTTNYNIDVPANTESSVITASTNDANSTIAITNNGNIDLTSGSGTATITVTAESGDEVTYTVNISVLSDDATLSAINIDDSLVDGFDAATTTYNVSVAANTTSVSIAATANDTKASVAITNSGTIDVTSGSATATITVTAEDGTEMIYTVNITVLSNDATLSAINIDGVLIADFDAATTSYDIIVPAGTSGTTVSASVNDPKSSLAITDNGTIDLTSGSATVEITVTAEDATTKTYTVNITVEVLSDDATLSAINVDGSLITGFSANTTSYNITVAAGTTSATITASTNDSNASLVIPNNGVVDLTSGSGSVSITVTAEDATELTYTVNIIVLSDNATLSTLYIDGDMIAGFDPATINYNVSVAAGTTSVLVSASANDVDATLAITNNGTIDVSSGSATVEITVTAQDGSSMTYTINITVLSNDATLSAININGALISGFDATTTTYDITVAANTSSVSITATASDAKASVAITNGGTIDVTAGSATATINVTAEDGTEMIYTVNITVLSDIATLSAINVDGTLIDGFDAATTTYYVTVAANTSSVSITATATDIKASVAITNGGTINVTSGSATATITVTAEDGTEMIYTVNITVLSDIATLSAINVDGTLIDGFDAATTTYNVTAAANTTSISITATATDAKASVAITNSGTIDVTSGSATAIITVTAEDGTEMIYTVNITVLSDIATLSAINVDGTLIDGFDAATT</sequence>
<accession>A0ABS5JXQ9</accession>
<feature type="domain" description="LamG-like jellyroll fold" evidence="4">
    <location>
        <begin position="56"/>
        <end position="185"/>
    </location>
</feature>
<dbReference type="SUPFAM" id="SSF49899">
    <property type="entry name" value="Concanavalin A-like lectins/glucanases"/>
    <property type="match status" value="1"/>
</dbReference>
<dbReference type="InterPro" id="IPR006558">
    <property type="entry name" value="LamG-like"/>
</dbReference>
<proteinExistence type="predicted"/>
<evidence type="ECO:0000256" key="1">
    <source>
        <dbReference type="ARBA" id="ARBA00022729"/>
    </source>
</evidence>
<name>A0ABS5JXQ9_9BACT</name>